<keyword evidence="7 8" id="KW-0456">Lyase</keyword>
<evidence type="ECO:0000256" key="3">
    <source>
        <dbReference type="ARBA" id="ARBA00022723"/>
    </source>
</evidence>
<keyword evidence="5 8" id="KW-0408">Iron</keyword>
<dbReference type="SUPFAM" id="SSF102114">
    <property type="entry name" value="Radical SAM enzymes"/>
    <property type="match status" value="1"/>
</dbReference>
<comment type="cofactor">
    <cofactor evidence="8">
        <name>Mg(2+)</name>
        <dbReference type="ChEBI" id="CHEBI:18420"/>
    </cofactor>
</comment>
<comment type="catalytic activity">
    <reaction evidence="8">
        <text>6-carboxy-5,6,7,8-tetrahydropterin + H(+) = 7-carboxy-7-carbaguanine + NH4(+)</text>
        <dbReference type="Rhea" id="RHEA:27974"/>
        <dbReference type="ChEBI" id="CHEBI:15378"/>
        <dbReference type="ChEBI" id="CHEBI:28938"/>
        <dbReference type="ChEBI" id="CHEBI:61032"/>
        <dbReference type="ChEBI" id="CHEBI:61036"/>
        <dbReference type="EC" id="4.3.99.3"/>
    </reaction>
</comment>
<dbReference type="Proteomes" id="UP000006055">
    <property type="component" value="Chromosome"/>
</dbReference>
<reference evidence="11" key="1">
    <citation type="submission" date="2012-06" db="EMBL/GenBank/DDBJ databases">
        <title>Complete sequence of chromosome of Desulfomonile tiedjei DSM 6799.</title>
        <authorList>
            <person name="Lucas S."/>
            <person name="Copeland A."/>
            <person name="Lapidus A."/>
            <person name="Glavina del Rio T."/>
            <person name="Dalin E."/>
            <person name="Tice H."/>
            <person name="Bruce D."/>
            <person name="Goodwin L."/>
            <person name="Pitluck S."/>
            <person name="Peters L."/>
            <person name="Ovchinnikova G."/>
            <person name="Zeytun A."/>
            <person name="Lu M."/>
            <person name="Kyrpides N."/>
            <person name="Mavromatis K."/>
            <person name="Ivanova N."/>
            <person name="Brettin T."/>
            <person name="Detter J.C."/>
            <person name="Han C."/>
            <person name="Larimer F."/>
            <person name="Land M."/>
            <person name="Hauser L."/>
            <person name="Markowitz V."/>
            <person name="Cheng J.-F."/>
            <person name="Hugenholtz P."/>
            <person name="Woyke T."/>
            <person name="Wu D."/>
            <person name="Spring S."/>
            <person name="Schroeder M."/>
            <person name="Brambilla E."/>
            <person name="Klenk H.-P."/>
            <person name="Eisen J.A."/>
        </authorList>
    </citation>
    <scope>NUCLEOTIDE SEQUENCE [LARGE SCALE GENOMIC DNA]</scope>
    <source>
        <strain evidence="11">ATCC 49306 / DSM 6799 / DCB-1</strain>
    </source>
</reference>
<feature type="binding site" evidence="8">
    <location>
        <begin position="37"/>
        <end position="39"/>
    </location>
    <ligand>
        <name>S-adenosyl-L-methionine</name>
        <dbReference type="ChEBI" id="CHEBI:59789"/>
    </ligand>
</feature>
<dbReference type="Pfam" id="PF04055">
    <property type="entry name" value="Radical_SAM"/>
    <property type="match status" value="1"/>
</dbReference>
<feature type="binding site" evidence="8">
    <location>
        <begin position="12"/>
        <end position="14"/>
    </location>
    <ligand>
        <name>substrate</name>
    </ligand>
</feature>
<feature type="binding site" evidence="8">
    <location>
        <position position="70"/>
    </location>
    <ligand>
        <name>substrate</name>
    </ligand>
</feature>
<dbReference type="GO" id="GO:0008616">
    <property type="term" value="P:tRNA queuosine(34) biosynthetic process"/>
    <property type="evidence" value="ECO:0007669"/>
    <property type="project" value="UniProtKB-UniRule"/>
</dbReference>
<accession>I4CAG4</accession>
<comment type="cofactor">
    <cofactor evidence="8">
        <name>S-adenosyl-L-methionine</name>
        <dbReference type="ChEBI" id="CHEBI:59789"/>
    </cofactor>
    <text evidence="8">Binds 1 S-adenosyl-L-methionine per subunit.</text>
</comment>
<protein>
    <recommendedName>
        <fullName evidence="8">7-carboxy-7-deazaguanine synthase</fullName>
        <shortName evidence="8">CDG synthase</shortName>
        <ecNumber evidence="8">4.3.99.3</ecNumber>
    </recommendedName>
    <alternativeName>
        <fullName evidence="8">Queuosine biosynthesis protein QueE</fullName>
    </alternativeName>
</protein>
<dbReference type="AlphaFoldDB" id="I4CAG4"/>
<evidence type="ECO:0000256" key="6">
    <source>
        <dbReference type="ARBA" id="ARBA00023014"/>
    </source>
</evidence>
<evidence type="ECO:0000256" key="1">
    <source>
        <dbReference type="ARBA" id="ARBA00022485"/>
    </source>
</evidence>
<evidence type="ECO:0000256" key="8">
    <source>
        <dbReference type="HAMAP-Rule" id="MF_00917"/>
    </source>
</evidence>
<keyword evidence="2 8" id="KW-0949">S-adenosyl-L-methionine</keyword>
<dbReference type="RefSeq" id="WP_014811681.1">
    <property type="nucleotide sequence ID" value="NC_018025.1"/>
</dbReference>
<dbReference type="CDD" id="cd01335">
    <property type="entry name" value="Radical_SAM"/>
    <property type="match status" value="1"/>
</dbReference>
<dbReference type="PIRSF" id="PIRSF000370">
    <property type="entry name" value="QueE"/>
    <property type="match status" value="1"/>
</dbReference>
<dbReference type="GO" id="GO:0016840">
    <property type="term" value="F:carbon-nitrogen lyase activity"/>
    <property type="evidence" value="ECO:0007669"/>
    <property type="project" value="UniProtKB-UniRule"/>
</dbReference>
<dbReference type="PATRIC" id="fig|706587.4.peg.4439"/>
<keyword evidence="4 8" id="KW-0460">Magnesium</keyword>
<comment type="cofactor">
    <cofactor evidence="8">
        <name>[4Fe-4S] cluster</name>
        <dbReference type="ChEBI" id="CHEBI:49883"/>
    </cofactor>
    <text evidence="8">Binds 1 [4Fe-4S] cluster. The cluster is coordinated with 3 cysteines and an exchangeable S-adenosyl-L-methionine.</text>
</comment>
<keyword evidence="8" id="KW-0671">Queuosine biosynthesis</keyword>
<evidence type="ECO:0000256" key="4">
    <source>
        <dbReference type="ARBA" id="ARBA00022842"/>
    </source>
</evidence>
<dbReference type="HOGENOM" id="CLU_066739_2_0_7"/>
<comment type="function">
    <text evidence="8">Catalyzes the complex heterocyclic radical-mediated conversion of 6-carboxy-5,6,7,8-tetrahydropterin (CPH4) to 7-carboxy-7-deazaguanine (CDG), a step common to the biosynthetic pathways of all 7-deazapurine-containing compounds.</text>
</comment>
<dbReference type="EC" id="4.3.99.3" evidence="8"/>
<dbReference type="KEGG" id="dti:Desti_3913"/>
<gene>
    <name evidence="8" type="primary">queE</name>
    <name evidence="10" type="ordered locus">Desti_3913</name>
</gene>
<comment type="pathway">
    <text evidence="8">Purine metabolism; 7-cyano-7-deazaguanine biosynthesis.</text>
</comment>
<organism evidence="10 11">
    <name type="scientific">Desulfomonile tiedjei (strain ATCC 49306 / DSM 6799 / DCB-1)</name>
    <dbReference type="NCBI Taxonomy" id="706587"/>
    <lineage>
        <taxon>Bacteria</taxon>
        <taxon>Pseudomonadati</taxon>
        <taxon>Thermodesulfobacteriota</taxon>
        <taxon>Desulfomonilia</taxon>
        <taxon>Desulfomonilales</taxon>
        <taxon>Desulfomonilaceae</taxon>
        <taxon>Desulfomonile</taxon>
    </lineage>
</organism>
<dbReference type="PANTHER" id="PTHR42836:SF1">
    <property type="entry name" value="7-CARBOXY-7-DEAZAGUANINE SYNTHASE"/>
    <property type="match status" value="1"/>
</dbReference>
<dbReference type="GO" id="GO:0000287">
    <property type="term" value="F:magnesium ion binding"/>
    <property type="evidence" value="ECO:0007669"/>
    <property type="project" value="UniProtKB-UniRule"/>
</dbReference>
<dbReference type="SFLD" id="SFLDS00029">
    <property type="entry name" value="Radical_SAM"/>
    <property type="match status" value="1"/>
</dbReference>
<evidence type="ECO:0000256" key="7">
    <source>
        <dbReference type="ARBA" id="ARBA00023239"/>
    </source>
</evidence>
<dbReference type="InterPro" id="IPR058240">
    <property type="entry name" value="rSAM_sf"/>
</dbReference>
<dbReference type="PROSITE" id="PS51918">
    <property type="entry name" value="RADICAL_SAM"/>
    <property type="match status" value="1"/>
</dbReference>
<evidence type="ECO:0000259" key="9">
    <source>
        <dbReference type="PROSITE" id="PS51918"/>
    </source>
</evidence>
<comment type="caution">
    <text evidence="8">Lacks conserved residue(s) required for the propagation of feature annotation.</text>
</comment>
<evidence type="ECO:0000313" key="11">
    <source>
        <dbReference type="Proteomes" id="UP000006055"/>
    </source>
</evidence>
<comment type="similarity">
    <text evidence="8">Belongs to the radical SAM superfamily. 7-carboxy-7-deazaguanine synthase family.</text>
</comment>
<feature type="binding site" evidence="8">
    <location>
        <position position="27"/>
    </location>
    <ligand>
        <name>substrate</name>
    </ligand>
</feature>
<keyword evidence="11" id="KW-1185">Reference proteome</keyword>
<dbReference type="STRING" id="706587.Desti_3913"/>
<feature type="binding site" evidence="8">
    <location>
        <position position="31"/>
    </location>
    <ligand>
        <name>[4Fe-4S] cluster</name>
        <dbReference type="ChEBI" id="CHEBI:49883"/>
        <note>4Fe-4S-S-AdoMet</note>
    </ligand>
</feature>
<dbReference type="GO" id="GO:1904047">
    <property type="term" value="F:S-adenosyl-L-methionine binding"/>
    <property type="evidence" value="ECO:0007669"/>
    <property type="project" value="UniProtKB-UniRule"/>
</dbReference>
<feature type="binding site" evidence="8">
    <location>
        <position position="40"/>
    </location>
    <ligand>
        <name>Mg(2+)</name>
        <dbReference type="ChEBI" id="CHEBI:18420"/>
    </ligand>
</feature>
<evidence type="ECO:0000256" key="2">
    <source>
        <dbReference type="ARBA" id="ARBA00022691"/>
    </source>
</evidence>
<dbReference type="GO" id="GO:0051539">
    <property type="term" value="F:4 iron, 4 sulfur cluster binding"/>
    <property type="evidence" value="ECO:0007669"/>
    <property type="project" value="UniProtKB-UniRule"/>
</dbReference>
<name>I4CAG4_DESTA</name>
<dbReference type="OrthoDB" id="9792276at2"/>
<dbReference type="Gene3D" id="3.20.20.70">
    <property type="entry name" value="Aldolase class I"/>
    <property type="match status" value="1"/>
</dbReference>
<dbReference type="EMBL" id="CP003360">
    <property type="protein sequence ID" value="AFM26555.1"/>
    <property type="molecule type" value="Genomic_DNA"/>
</dbReference>
<dbReference type="PANTHER" id="PTHR42836">
    <property type="entry name" value="7-CARBOXY-7-DEAZAGUANINE SYNTHASE"/>
    <property type="match status" value="1"/>
</dbReference>
<sequence length="213" mass="24292">MILNVSELFRSIQGESSFVGYPCAFVRLAGCNLRCRYCDTSYAQTAGENMSLESILERIQNYGTNLVEITGGEPLLQQETPILANALIERGHQVLVETNGTQDISVLPEKVVTIMDIKCPSSGESHNTRWENIWKLKPTDEVKFVISDRHDYEWARGIIRENFGNKKVKVLISTVFGEIPSRNVVAWLLEDKLPVRFQLQIHKYIWPHETRGV</sequence>
<dbReference type="eggNOG" id="COG0602">
    <property type="taxonomic scope" value="Bacteria"/>
</dbReference>
<dbReference type="InterPro" id="IPR007197">
    <property type="entry name" value="rSAM"/>
</dbReference>
<dbReference type="InterPro" id="IPR024924">
    <property type="entry name" value="7-CO-7-deazaguanine_synth-like"/>
</dbReference>
<keyword evidence="3 8" id="KW-0479">Metal-binding</keyword>
<keyword evidence="1 8" id="KW-0004">4Fe-4S</keyword>
<keyword evidence="6 8" id="KW-0411">Iron-sulfur</keyword>
<feature type="domain" description="Radical SAM core" evidence="9">
    <location>
        <begin position="18"/>
        <end position="208"/>
    </location>
</feature>
<dbReference type="UniPathway" id="UPA00391"/>
<feature type="binding site" evidence="8">
    <location>
        <position position="38"/>
    </location>
    <ligand>
        <name>[4Fe-4S] cluster</name>
        <dbReference type="ChEBI" id="CHEBI:49883"/>
        <note>4Fe-4S-S-AdoMet</note>
    </ligand>
</feature>
<dbReference type="InterPro" id="IPR013785">
    <property type="entry name" value="Aldolase_TIM"/>
</dbReference>
<comment type="subunit">
    <text evidence="8">Homodimer.</text>
</comment>
<evidence type="ECO:0000256" key="5">
    <source>
        <dbReference type="ARBA" id="ARBA00023004"/>
    </source>
</evidence>
<evidence type="ECO:0000313" key="10">
    <source>
        <dbReference type="EMBL" id="AFM26555.1"/>
    </source>
</evidence>
<feature type="binding site" evidence="8">
    <location>
        <position position="35"/>
    </location>
    <ligand>
        <name>[4Fe-4S] cluster</name>
        <dbReference type="ChEBI" id="CHEBI:49883"/>
        <note>4Fe-4S-S-AdoMet</note>
    </ligand>
</feature>
<proteinExistence type="inferred from homology"/>
<dbReference type="HAMAP" id="MF_00917">
    <property type="entry name" value="QueE"/>
    <property type="match status" value="1"/>
</dbReference>
<feature type="binding site" evidence="8">
    <location>
        <position position="72"/>
    </location>
    <ligand>
        <name>S-adenosyl-L-methionine</name>
        <dbReference type="ChEBI" id="CHEBI:59789"/>
    </ligand>
</feature>